<gene>
    <name evidence="2" type="ORF">NIES267_47790</name>
</gene>
<sequence>MTGFRRFKSGTAAFLALGITTAAAAPILVSKPATAQAIFGQQSRGVSIPEGVTLPVTFDKEKVVVTPDETSDLTLTIATNIIDSNRNILIPRGSELVGQLEPATFRGEKGSQFVARELVFPDGRKQNIDATSAVVTNKETIKRGASTGKILTDAAYGTAAASVISLITGNNKIETLEPIAGAAAGAIAGILLRRKTVEVVVINPQNDLDVTLRSNLSLSRF</sequence>
<feature type="signal peptide" evidence="1">
    <location>
        <begin position="1"/>
        <end position="24"/>
    </location>
</feature>
<keyword evidence="3" id="KW-1185">Reference proteome</keyword>
<dbReference type="InterPro" id="IPR042217">
    <property type="entry name" value="T4SS_VirB10/TrbI"/>
</dbReference>
<organism evidence="2 3">
    <name type="scientific">Calothrix parasitica NIES-267</name>
    <dbReference type="NCBI Taxonomy" id="1973488"/>
    <lineage>
        <taxon>Bacteria</taxon>
        <taxon>Bacillati</taxon>
        <taxon>Cyanobacteriota</taxon>
        <taxon>Cyanophyceae</taxon>
        <taxon>Nostocales</taxon>
        <taxon>Calotrichaceae</taxon>
        <taxon>Calothrix</taxon>
    </lineage>
</organism>
<dbReference type="OrthoDB" id="9767597at2"/>
<feature type="chain" id="PRO_5012080075" description="Conjugal transfer protein TrbI" evidence="1">
    <location>
        <begin position="25"/>
        <end position="221"/>
    </location>
</feature>
<evidence type="ECO:0008006" key="4">
    <source>
        <dbReference type="Google" id="ProtNLM"/>
    </source>
</evidence>
<dbReference type="EMBL" id="AP018227">
    <property type="protein sequence ID" value="BAY85280.1"/>
    <property type="molecule type" value="Genomic_DNA"/>
</dbReference>
<evidence type="ECO:0000256" key="1">
    <source>
        <dbReference type="SAM" id="SignalP"/>
    </source>
</evidence>
<evidence type="ECO:0000313" key="3">
    <source>
        <dbReference type="Proteomes" id="UP000218418"/>
    </source>
</evidence>
<reference evidence="2 3" key="1">
    <citation type="submission" date="2017-06" db="EMBL/GenBank/DDBJ databases">
        <title>Genome sequencing of cyanobaciteial culture collection at National Institute for Environmental Studies (NIES).</title>
        <authorList>
            <person name="Hirose Y."/>
            <person name="Shimura Y."/>
            <person name="Fujisawa T."/>
            <person name="Nakamura Y."/>
            <person name="Kawachi M."/>
        </authorList>
    </citation>
    <scope>NUCLEOTIDE SEQUENCE [LARGE SCALE GENOMIC DNA]</scope>
    <source>
        <strain evidence="2 3">NIES-267</strain>
    </source>
</reference>
<keyword evidence="1" id="KW-0732">Signal</keyword>
<proteinExistence type="predicted"/>
<protein>
    <recommendedName>
        <fullName evidence="4">Conjugal transfer protein TrbI</fullName>
    </recommendedName>
</protein>
<evidence type="ECO:0000313" key="2">
    <source>
        <dbReference type="EMBL" id="BAY85280.1"/>
    </source>
</evidence>
<dbReference type="Gene3D" id="2.40.128.260">
    <property type="entry name" value="Type IV secretion system, VirB10/TraB/TrbI"/>
    <property type="match status" value="1"/>
</dbReference>
<dbReference type="AlphaFoldDB" id="A0A1Z4LVN8"/>
<dbReference type="Proteomes" id="UP000218418">
    <property type="component" value="Chromosome"/>
</dbReference>
<name>A0A1Z4LVN8_9CYAN</name>
<accession>A0A1Z4LVN8</accession>